<gene>
    <name evidence="2" type="ORF">EDC64_11356</name>
</gene>
<dbReference type="OrthoDB" id="7843623at2"/>
<evidence type="ECO:0000256" key="1">
    <source>
        <dbReference type="SAM" id="Phobius"/>
    </source>
</evidence>
<accession>A0A4R3LS08</accession>
<dbReference type="InterPro" id="IPR046161">
    <property type="entry name" value="DUF6163"/>
</dbReference>
<keyword evidence="1" id="KW-1133">Transmembrane helix</keyword>
<feature type="transmembrane region" description="Helical" evidence="1">
    <location>
        <begin position="27"/>
        <end position="51"/>
    </location>
</feature>
<evidence type="ECO:0008006" key="4">
    <source>
        <dbReference type="Google" id="ProtNLM"/>
    </source>
</evidence>
<sequence>MTHYDPIDASAKANLERLTPWRRRLVFFLRAVSMLLIAESLFHWAIICGVGEGQFGGFEDLPAIVQIGIIWASIIDPIAAVGLWLGSAWGVVIWLLATLTQVTLGLWAPEGTARLIVLSVVEVALVLAYAVLSIRAARESDEE</sequence>
<dbReference type="Pfam" id="PF19660">
    <property type="entry name" value="DUF6163"/>
    <property type="match status" value="1"/>
</dbReference>
<feature type="transmembrane region" description="Helical" evidence="1">
    <location>
        <begin position="91"/>
        <end position="108"/>
    </location>
</feature>
<name>A0A4R3LS08_9HYPH</name>
<proteinExistence type="predicted"/>
<dbReference type="Proteomes" id="UP000294664">
    <property type="component" value="Unassembled WGS sequence"/>
</dbReference>
<evidence type="ECO:0000313" key="3">
    <source>
        <dbReference type="Proteomes" id="UP000294664"/>
    </source>
</evidence>
<keyword evidence="3" id="KW-1185">Reference proteome</keyword>
<keyword evidence="1" id="KW-0472">Membrane</keyword>
<evidence type="ECO:0000313" key="2">
    <source>
        <dbReference type="EMBL" id="TCT02409.1"/>
    </source>
</evidence>
<feature type="transmembrane region" description="Helical" evidence="1">
    <location>
        <begin position="115"/>
        <end position="137"/>
    </location>
</feature>
<organism evidence="2 3">
    <name type="scientific">Aquabacter spiritensis</name>
    <dbReference type="NCBI Taxonomy" id="933073"/>
    <lineage>
        <taxon>Bacteria</taxon>
        <taxon>Pseudomonadati</taxon>
        <taxon>Pseudomonadota</taxon>
        <taxon>Alphaproteobacteria</taxon>
        <taxon>Hyphomicrobiales</taxon>
        <taxon>Xanthobacteraceae</taxon>
        <taxon>Aquabacter</taxon>
    </lineage>
</organism>
<dbReference type="RefSeq" id="WP_132034005.1">
    <property type="nucleotide sequence ID" value="NZ_SMAI01000013.1"/>
</dbReference>
<protein>
    <recommendedName>
        <fullName evidence="4">DoxX-like protein</fullName>
    </recommendedName>
</protein>
<comment type="caution">
    <text evidence="2">The sequence shown here is derived from an EMBL/GenBank/DDBJ whole genome shotgun (WGS) entry which is preliminary data.</text>
</comment>
<dbReference type="AlphaFoldDB" id="A0A4R3LS08"/>
<dbReference type="EMBL" id="SMAI01000013">
    <property type="protein sequence ID" value="TCT02409.1"/>
    <property type="molecule type" value="Genomic_DNA"/>
</dbReference>
<feature type="transmembrane region" description="Helical" evidence="1">
    <location>
        <begin position="63"/>
        <end position="85"/>
    </location>
</feature>
<keyword evidence="1" id="KW-0812">Transmembrane</keyword>
<reference evidence="2 3" key="1">
    <citation type="submission" date="2019-03" db="EMBL/GenBank/DDBJ databases">
        <title>Genomic Encyclopedia of Type Strains, Phase IV (KMG-IV): sequencing the most valuable type-strain genomes for metagenomic binning, comparative biology and taxonomic classification.</title>
        <authorList>
            <person name="Goeker M."/>
        </authorList>
    </citation>
    <scope>NUCLEOTIDE SEQUENCE [LARGE SCALE GENOMIC DNA]</scope>
    <source>
        <strain evidence="2 3">DSM 9035</strain>
    </source>
</reference>